<dbReference type="FunFam" id="3.40.140.10:FF:000033">
    <property type="entry name" value="AMSH-like protease sst2"/>
    <property type="match status" value="1"/>
</dbReference>
<proteinExistence type="inferred from homology"/>
<dbReference type="GO" id="GO:0046872">
    <property type="term" value="F:metal ion binding"/>
    <property type="evidence" value="ECO:0007669"/>
    <property type="project" value="UniProtKB-KW"/>
</dbReference>
<dbReference type="GO" id="GO:0006508">
    <property type="term" value="P:proteolysis"/>
    <property type="evidence" value="ECO:0007669"/>
    <property type="project" value="UniProtKB-KW"/>
</dbReference>
<comment type="caution">
    <text evidence="11">The sequence shown here is derived from an EMBL/GenBank/DDBJ whole genome shotgun (WGS) entry which is preliminary data.</text>
</comment>
<comment type="similarity">
    <text evidence="2">Belongs to the peptidase M67C family.</text>
</comment>
<evidence type="ECO:0000256" key="4">
    <source>
        <dbReference type="ARBA" id="ARBA00022723"/>
    </source>
</evidence>
<dbReference type="PROSITE" id="PS50249">
    <property type="entry name" value="MPN"/>
    <property type="match status" value="1"/>
</dbReference>
<sequence>MSQKTEKVYSITELGRLATVKVNYDLPIKFVLNELPNHPEYKFPEYAQKRRFLTRQCKQALDNIEKLQPILVKSYENYMNYLKSLPKREISIRRFSDHDLADKSDIKQELFASNNDNDSPLISLSDGNYNTDNWSLTDSLGQIPLNLASNSRHAQRDSPAVESLDIRYPRPISEKQDSPYSSPLLSNSVANQYYSKENSSDFNAQQSDSINHSLNKRPLTPPPLLPPKPTEYIKNNSELKPLINNEFEHSLQMQATTSTNGYSGKSSSYGLRNLYVPNKLNQAFLEYAENNTICNLETCGILLGKIHGDKLYITTLIIPNQTATSDTCTTENEEEIVMISIEKDLIVFGWIHTHPSQTCFMSSLDLHTHFSYQVMLPEAIAIVCAPSSTPSVGIFRLTDPPGLDIIRSCPIQKEFHPHDESDIYTNLGPNSHVKLKSYTFDVIDLRGPN</sequence>
<dbReference type="Gene3D" id="3.40.140.10">
    <property type="entry name" value="Cytidine Deaminase, domain 2"/>
    <property type="match status" value="1"/>
</dbReference>
<evidence type="ECO:0000256" key="5">
    <source>
        <dbReference type="ARBA" id="ARBA00022786"/>
    </source>
</evidence>
<dbReference type="Proteomes" id="UP000245383">
    <property type="component" value="Unassembled WGS sequence"/>
</dbReference>
<reference evidence="11 12" key="1">
    <citation type="journal article" date="2018" name="MBio">
        <title>Comparative Genomics Reveals the Core Gene Toolbox for the Fungus-Insect Symbiosis.</title>
        <authorList>
            <person name="Wang Y."/>
            <person name="Stata M."/>
            <person name="Wang W."/>
            <person name="Stajich J.E."/>
            <person name="White M.M."/>
            <person name="Moncalvo J.M."/>
        </authorList>
    </citation>
    <scope>NUCLEOTIDE SEQUENCE [LARGE SCALE GENOMIC DNA]</scope>
    <source>
        <strain evidence="11 12">SWE-8-4</strain>
    </source>
</reference>
<keyword evidence="5" id="KW-0833">Ubl conjugation pathway</keyword>
<evidence type="ECO:0000256" key="7">
    <source>
        <dbReference type="ARBA" id="ARBA00022833"/>
    </source>
</evidence>
<dbReference type="Pfam" id="PF01398">
    <property type="entry name" value="JAB"/>
    <property type="match status" value="1"/>
</dbReference>
<evidence type="ECO:0000256" key="6">
    <source>
        <dbReference type="ARBA" id="ARBA00022801"/>
    </source>
</evidence>
<dbReference type="GO" id="GO:0140492">
    <property type="term" value="F:metal-dependent deubiquitinase activity"/>
    <property type="evidence" value="ECO:0007669"/>
    <property type="project" value="InterPro"/>
</dbReference>
<dbReference type="PANTHER" id="PTHR12947:SF13">
    <property type="entry name" value="FI19924P1"/>
    <property type="match status" value="1"/>
</dbReference>
<accession>A0A2T9Y5G7</accession>
<keyword evidence="4" id="KW-0479">Metal-binding</keyword>
<dbReference type="STRING" id="133385.A0A2T9Y5G7"/>
<dbReference type="CDD" id="cd08066">
    <property type="entry name" value="MPN_AMSH_like"/>
    <property type="match status" value="1"/>
</dbReference>
<evidence type="ECO:0000256" key="9">
    <source>
        <dbReference type="SAM" id="MobiDB-lite"/>
    </source>
</evidence>
<dbReference type="InterPro" id="IPR037518">
    <property type="entry name" value="MPN"/>
</dbReference>
<keyword evidence="7" id="KW-0862">Zinc</keyword>
<dbReference type="OrthoDB" id="3640at2759"/>
<protein>
    <recommendedName>
        <fullName evidence="10">MPN domain-containing protein</fullName>
    </recommendedName>
</protein>
<feature type="domain" description="MPN" evidence="10">
    <location>
        <begin position="273"/>
        <end position="403"/>
    </location>
</feature>
<dbReference type="AlphaFoldDB" id="A0A2T9Y5G7"/>
<dbReference type="InterPro" id="IPR044098">
    <property type="entry name" value="STAMBP/STALP-like_MPN"/>
</dbReference>
<feature type="compositionally biased region" description="Basic and acidic residues" evidence="9">
    <location>
        <begin position="164"/>
        <end position="177"/>
    </location>
</feature>
<keyword evidence="3" id="KW-0645">Protease</keyword>
<keyword evidence="6" id="KW-0378">Hydrolase</keyword>
<dbReference type="SMART" id="SM00232">
    <property type="entry name" value="JAB_MPN"/>
    <property type="match status" value="1"/>
</dbReference>
<keyword evidence="8" id="KW-0482">Metalloprotease</keyword>
<gene>
    <name evidence="11" type="ORF">BB561_006277</name>
</gene>
<comment type="cofactor">
    <cofactor evidence="1">
        <name>Zn(2+)</name>
        <dbReference type="ChEBI" id="CHEBI:29105"/>
    </cofactor>
</comment>
<dbReference type="EMBL" id="MBFR01000477">
    <property type="protein sequence ID" value="PVU87581.1"/>
    <property type="molecule type" value="Genomic_DNA"/>
</dbReference>
<feature type="region of interest" description="Disordered" evidence="9">
    <location>
        <begin position="150"/>
        <end position="186"/>
    </location>
</feature>
<dbReference type="GO" id="GO:0061578">
    <property type="term" value="F:K63-linked deubiquitinase activity"/>
    <property type="evidence" value="ECO:0007669"/>
    <property type="project" value="InterPro"/>
</dbReference>
<evidence type="ECO:0000313" key="11">
    <source>
        <dbReference type="EMBL" id="PVU87581.1"/>
    </source>
</evidence>
<name>A0A2T9Y5G7_9FUNG</name>
<dbReference type="GO" id="GO:0016020">
    <property type="term" value="C:membrane"/>
    <property type="evidence" value="ECO:0007669"/>
    <property type="project" value="TreeGrafter"/>
</dbReference>
<evidence type="ECO:0000256" key="8">
    <source>
        <dbReference type="ARBA" id="ARBA00023049"/>
    </source>
</evidence>
<evidence type="ECO:0000259" key="10">
    <source>
        <dbReference type="PROSITE" id="PS50249"/>
    </source>
</evidence>
<evidence type="ECO:0000256" key="1">
    <source>
        <dbReference type="ARBA" id="ARBA00001947"/>
    </source>
</evidence>
<dbReference type="SUPFAM" id="SSF102712">
    <property type="entry name" value="JAB1/MPN domain"/>
    <property type="match status" value="1"/>
</dbReference>
<dbReference type="GO" id="GO:0005768">
    <property type="term" value="C:endosome"/>
    <property type="evidence" value="ECO:0007669"/>
    <property type="project" value="TreeGrafter"/>
</dbReference>
<organism evidence="11 12">
    <name type="scientific">Smittium simulii</name>
    <dbReference type="NCBI Taxonomy" id="133385"/>
    <lineage>
        <taxon>Eukaryota</taxon>
        <taxon>Fungi</taxon>
        <taxon>Fungi incertae sedis</taxon>
        <taxon>Zoopagomycota</taxon>
        <taxon>Kickxellomycotina</taxon>
        <taxon>Harpellomycetes</taxon>
        <taxon>Harpellales</taxon>
        <taxon>Legeriomycetaceae</taxon>
        <taxon>Smittium</taxon>
    </lineage>
</organism>
<evidence type="ECO:0000256" key="2">
    <source>
        <dbReference type="ARBA" id="ARBA00010981"/>
    </source>
</evidence>
<dbReference type="PANTHER" id="PTHR12947">
    <property type="entry name" value="AMSH-LIKE PROTEASE"/>
    <property type="match status" value="1"/>
</dbReference>
<dbReference type="Gene3D" id="1.20.58.80">
    <property type="entry name" value="Phosphotransferase system, lactose/cellobiose-type IIA subunit"/>
    <property type="match status" value="1"/>
</dbReference>
<evidence type="ECO:0000256" key="3">
    <source>
        <dbReference type="ARBA" id="ARBA00022670"/>
    </source>
</evidence>
<keyword evidence="12" id="KW-1185">Reference proteome</keyword>
<dbReference type="InterPro" id="IPR000555">
    <property type="entry name" value="JAMM/MPN+_dom"/>
</dbReference>
<evidence type="ECO:0000313" key="12">
    <source>
        <dbReference type="Proteomes" id="UP000245383"/>
    </source>
</evidence>
<dbReference type="GO" id="GO:0070536">
    <property type="term" value="P:protein K63-linked deubiquitination"/>
    <property type="evidence" value="ECO:0007669"/>
    <property type="project" value="InterPro"/>
</dbReference>